<dbReference type="Proteomes" id="UP001219630">
    <property type="component" value="Chromosome"/>
</dbReference>
<dbReference type="InterPro" id="IPR020476">
    <property type="entry name" value="Nudix_hydrolase"/>
</dbReference>
<dbReference type="EMBL" id="CP114280">
    <property type="protein sequence ID" value="WFN54207.1"/>
    <property type="molecule type" value="Genomic_DNA"/>
</dbReference>
<dbReference type="Gene3D" id="3.90.79.10">
    <property type="entry name" value="Nucleoside Triphosphate Pyrophosphohydrolase"/>
    <property type="match status" value="1"/>
</dbReference>
<dbReference type="SUPFAM" id="SSF55811">
    <property type="entry name" value="Nudix"/>
    <property type="match status" value="1"/>
</dbReference>
<dbReference type="PRINTS" id="PR00502">
    <property type="entry name" value="NUDIXFAMILY"/>
</dbReference>
<evidence type="ECO:0000259" key="5">
    <source>
        <dbReference type="PROSITE" id="PS51462"/>
    </source>
</evidence>
<gene>
    <name evidence="6" type="ORF">O1Q98_10880</name>
</gene>
<accession>A0ABY8G2P2</accession>
<reference evidence="6 7" key="1">
    <citation type="submission" date="2022-12" db="EMBL/GenBank/DDBJ databases">
        <title>Complete genome sequencing of Dickeya lacustris type strain LMG30899.</title>
        <authorList>
            <person name="Dobhal S."/>
            <person name="Arizala D."/>
            <person name="Arif M."/>
        </authorList>
    </citation>
    <scope>NUCLEOTIDE SEQUENCE [LARGE SCALE GENOMIC DNA]</scope>
    <source>
        <strain evidence="6 7">LMG30899</strain>
    </source>
</reference>
<evidence type="ECO:0000313" key="6">
    <source>
        <dbReference type="EMBL" id="WFN54207.1"/>
    </source>
</evidence>
<organism evidence="6 7">
    <name type="scientific">Dickeya lacustris</name>
    <dbReference type="NCBI Taxonomy" id="2259638"/>
    <lineage>
        <taxon>Bacteria</taxon>
        <taxon>Pseudomonadati</taxon>
        <taxon>Pseudomonadota</taxon>
        <taxon>Gammaproteobacteria</taxon>
        <taxon>Enterobacterales</taxon>
        <taxon>Pectobacteriaceae</taxon>
        <taxon>Dickeya</taxon>
    </lineage>
</organism>
<dbReference type="InterPro" id="IPR000086">
    <property type="entry name" value="NUDIX_hydrolase_dom"/>
</dbReference>
<dbReference type="PANTHER" id="PTHR43046">
    <property type="entry name" value="GDP-MANNOSE MANNOSYL HYDROLASE"/>
    <property type="match status" value="1"/>
</dbReference>
<evidence type="ECO:0000313" key="7">
    <source>
        <dbReference type="Proteomes" id="UP001219630"/>
    </source>
</evidence>
<dbReference type="CDD" id="cd04685">
    <property type="entry name" value="NUDIX_Hydrolase"/>
    <property type="match status" value="1"/>
</dbReference>
<evidence type="ECO:0000256" key="4">
    <source>
        <dbReference type="RuleBase" id="RU003476"/>
    </source>
</evidence>
<keyword evidence="3" id="KW-0460">Magnesium</keyword>
<dbReference type="PANTHER" id="PTHR43046:SF12">
    <property type="entry name" value="GDP-MANNOSE MANNOSYL HYDROLASE"/>
    <property type="match status" value="1"/>
</dbReference>
<keyword evidence="7" id="KW-1185">Reference proteome</keyword>
<comment type="cofactor">
    <cofactor evidence="1">
        <name>Mg(2+)</name>
        <dbReference type="ChEBI" id="CHEBI:18420"/>
    </cofactor>
</comment>
<dbReference type="Pfam" id="PF00293">
    <property type="entry name" value="NUDIX"/>
    <property type="match status" value="1"/>
</dbReference>
<evidence type="ECO:0000256" key="1">
    <source>
        <dbReference type="ARBA" id="ARBA00001946"/>
    </source>
</evidence>
<dbReference type="InterPro" id="IPR020084">
    <property type="entry name" value="NUDIX_hydrolase_CS"/>
</dbReference>
<feature type="domain" description="Nudix hydrolase" evidence="5">
    <location>
        <begin position="2"/>
        <end position="146"/>
    </location>
</feature>
<evidence type="ECO:0000256" key="3">
    <source>
        <dbReference type="ARBA" id="ARBA00022842"/>
    </source>
</evidence>
<comment type="similarity">
    <text evidence="4">Belongs to the Nudix hydrolase family.</text>
</comment>
<evidence type="ECO:0000256" key="2">
    <source>
        <dbReference type="ARBA" id="ARBA00022801"/>
    </source>
</evidence>
<protein>
    <submittedName>
        <fullName evidence="6">NUDIX domain-containing protein</fullName>
    </submittedName>
</protein>
<dbReference type="PROSITE" id="PS51462">
    <property type="entry name" value="NUDIX"/>
    <property type="match status" value="1"/>
</dbReference>
<proteinExistence type="inferred from homology"/>
<sequence>MKQRPSSRLLILNPQHHVLLFLFHHTADALAGKRYWATPGGALENGETFEQAALRELREETGICCQDPGPCVATRTFPLAMPNGETVLAEEQFFIIHTRENTLNTQQWTDHERQVMRDYRWWSRDALLATPDIVYPENLVAMVWPASASPN</sequence>
<dbReference type="RefSeq" id="WP_125261096.1">
    <property type="nucleotide sequence ID" value="NZ_CP114280.1"/>
</dbReference>
<keyword evidence="2 4" id="KW-0378">Hydrolase</keyword>
<dbReference type="InterPro" id="IPR015797">
    <property type="entry name" value="NUDIX_hydrolase-like_dom_sf"/>
</dbReference>
<name>A0ABY8G2P2_9GAMM</name>
<dbReference type="PROSITE" id="PS00893">
    <property type="entry name" value="NUDIX_BOX"/>
    <property type="match status" value="1"/>
</dbReference>